<feature type="transmembrane region" description="Helical" evidence="6">
    <location>
        <begin position="773"/>
        <end position="794"/>
    </location>
</feature>
<feature type="transmembrane region" description="Helical" evidence="6">
    <location>
        <begin position="240"/>
        <end position="261"/>
    </location>
</feature>
<evidence type="ECO:0000256" key="1">
    <source>
        <dbReference type="ARBA" id="ARBA00004141"/>
    </source>
</evidence>
<feature type="transmembrane region" description="Helical" evidence="6">
    <location>
        <begin position="572"/>
        <end position="591"/>
    </location>
</feature>
<feature type="transmembrane region" description="Helical" evidence="6">
    <location>
        <begin position="865"/>
        <end position="884"/>
    </location>
</feature>
<evidence type="ECO:0000256" key="3">
    <source>
        <dbReference type="ARBA" id="ARBA00022989"/>
    </source>
</evidence>
<dbReference type="PANTHER" id="PTHR42770:SF7">
    <property type="entry name" value="MEMBRANE PROTEIN"/>
    <property type="match status" value="1"/>
</dbReference>
<dbReference type="VEuPathDB" id="FungiDB:H257_05432"/>
<feature type="transmembrane region" description="Helical" evidence="6">
    <location>
        <begin position="598"/>
        <end position="621"/>
    </location>
</feature>
<dbReference type="EMBL" id="QUTD01005973">
    <property type="protein sequence ID" value="RHY58327.1"/>
    <property type="molecule type" value="Genomic_DNA"/>
</dbReference>
<feature type="transmembrane region" description="Helical" evidence="6">
    <location>
        <begin position="834"/>
        <end position="859"/>
    </location>
</feature>
<feature type="transmembrane region" description="Helical" evidence="6">
    <location>
        <begin position="728"/>
        <end position="752"/>
    </location>
</feature>
<protein>
    <recommendedName>
        <fullName evidence="7">Amino acid permease/ SLC12A domain-containing protein</fullName>
    </recommendedName>
</protein>
<feature type="transmembrane region" description="Helical" evidence="6">
    <location>
        <begin position="682"/>
        <end position="701"/>
    </location>
</feature>
<evidence type="ECO:0000256" key="4">
    <source>
        <dbReference type="ARBA" id="ARBA00023136"/>
    </source>
</evidence>
<feature type="transmembrane region" description="Helical" evidence="6">
    <location>
        <begin position="295"/>
        <end position="317"/>
    </location>
</feature>
<dbReference type="PANTHER" id="PTHR42770">
    <property type="entry name" value="AMINO ACID TRANSPORTER-RELATED"/>
    <property type="match status" value="1"/>
</dbReference>
<feature type="transmembrane region" description="Helical" evidence="6">
    <location>
        <begin position="95"/>
        <end position="116"/>
    </location>
</feature>
<dbReference type="InterPro" id="IPR004841">
    <property type="entry name" value="AA-permease/SLC12A_dom"/>
</dbReference>
<keyword evidence="3 6" id="KW-1133">Transmembrane helix</keyword>
<evidence type="ECO:0000256" key="5">
    <source>
        <dbReference type="SAM" id="MobiDB-lite"/>
    </source>
</evidence>
<feature type="transmembrane region" description="Helical" evidence="6">
    <location>
        <begin position="136"/>
        <end position="155"/>
    </location>
</feature>
<evidence type="ECO:0000259" key="7">
    <source>
        <dbReference type="Pfam" id="PF00324"/>
    </source>
</evidence>
<feature type="transmembrane region" description="Helical" evidence="6">
    <location>
        <begin position="197"/>
        <end position="219"/>
    </location>
</feature>
<feature type="transmembrane region" description="Helical" evidence="6">
    <location>
        <begin position="428"/>
        <end position="445"/>
    </location>
</feature>
<dbReference type="AlphaFoldDB" id="A0A397D5E5"/>
<dbReference type="VEuPathDB" id="FungiDB:H257_13524"/>
<feature type="domain" description="Amino acid permease/ SLC12A" evidence="7">
    <location>
        <begin position="36"/>
        <end position="424"/>
    </location>
</feature>
<feature type="domain" description="Amino acid permease/ SLC12A" evidence="7">
    <location>
        <begin position="531"/>
        <end position="868"/>
    </location>
</feature>
<dbReference type="Proteomes" id="UP000266643">
    <property type="component" value="Unassembled WGS sequence"/>
</dbReference>
<feature type="transmembrane region" description="Helical" evidence="6">
    <location>
        <begin position="162"/>
        <end position="185"/>
    </location>
</feature>
<feature type="transmembrane region" description="Helical" evidence="6">
    <location>
        <begin position="27"/>
        <end position="48"/>
    </location>
</feature>
<evidence type="ECO:0000256" key="2">
    <source>
        <dbReference type="ARBA" id="ARBA00022692"/>
    </source>
</evidence>
<evidence type="ECO:0000313" key="9">
    <source>
        <dbReference type="Proteomes" id="UP000266643"/>
    </source>
</evidence>
<sequence length="993" mass="107444">MLPVVPLVLTKQASSFRERIQHAHSSVDLWAMGITIVIGGQFFSWNAGLACGTVSFGLSVLVMGAAYVCLACSLSEISSMLPFAGGAYGLSRCTLGFFPGFILGSCEVLEYILYVSSVNVMLGKTVAAKWPLVEPYVPLVWLAAYVVAFGILTVGGRLFWRINLVFAVALMLQLVIYVIGSATYVDIAQQGGGTQHYVVGGLYEWCASFPMAMWFYVGIEALNTLCNEVDNPRGTIPRGQLTAIATICASAIAVYFVAISLPPGVASLSSVLNVLNGGFTQILGISDQDASLLNIPALFATMPGLLLATGNIITALAESKLVPYRLHRRHETFGTPARAMAAATTLSFALCFCAMYQQNADTTMYYVSMFFGCMTYISQCIGYIFLSRRYHKMPRSFRSPFGVAGAMYAMIVFSISALSILACQNHSYSSTVAIAGILTALSMYYHGYAKSRQSISEDERKLLFFAHVANHNNAKKKQHQKANRRKKGLFRILAFLGRRRSSVIETSMTKKVCKSTSVAPTQMDVVTSCTLGFYAGFILGCCEILEYVLYVASVNVMLGKTVVGQWPELEPFQPIVWMISHALAIAMLIVGGQVFWRANLVLALILVVQVVVFIGGSAPSVNFSAYAGGPEHYFQGSASDWVATLPAAMWLYAGIESINTLSNDVDNPRGAIPKGQMSAMTTVFLSSVGIYIIAIGLPPGIDALPSTRVIFNGGYRTLFNLSDTHTTLLSIPASFSSTPGFLFASGNILSAMAESKLFPRALCRRHVTYGTPIYALLVTSAMSFGLCFGEMYALDAARVFYHSSMFFGTAAYTAQCVGYVFLKKRYKNIPRTFRSPLGVAGAGVAICVFTLCALSILVFQDAQTGTSKAAMMVVLAVLSMYYHLFAKSRQTISDDEQKLLFFAHVAKHNNSKKRNRMTPRKRLLQTAVKVLMLGGRSPPTAAATSATTTTRRASIATAVTAFRNLPNRPAIPDASPGTKPPPTGSNANPTLRC</sequence>
<name>A0A397D5E5_APHAT</name>
<feature type="transmembrane region" description="Helical" evidence="6">
    <location>
        <begin position="337"/>
        <end position="357"/>
    </location>
</feature>
<feature type="transmembrane region" description="Helical" evidence="6">
    <location>
        <begin position="363"/>
        <end position="386"/>
    </location>
</feature>
<feature type="transmembrane region" description="Helical" evidence="6">
    <location>
        <begin position="641"/>
        <end position="661"/>
    </location>
</feature>
<evidence type="ECO:0000256" key="6">
    <source>
        <dbReference type="SAM" id="Phobius"/>
    </source>
</evidence>
<comment type="caution">
    <text evidence="8">The sequence shown here is derived from an EMBL/GenBank/DDBJ whole genome shotgun (WGS) entry which is preliminary data.</text>
</comment>
<dbReference type="GO" id="GO:0055085">
    <property type="term" value="P:transmembrane transport"/>
    <property type="evidence" value="ECO:0007669"/>
    <property type="project" value="InterPro"/>
</dbReference>
<reference evidence="8 9" key="1">
    <citation type="submission" date="2018-08" db="EMBL/GenBank/DDBJ databases">
        <title>Aphanomyces genome sequencing and annotation.</title>
        <authorList>
            <person name="Minardi D."/>
            <person name="Oidtmann B."/>
            <person name="Van Der Giezen M."/>
            <person name="Studholme D.J."/>
        </authorList>
    </citation>
    <scope>NUCLEOTIDE SEQUENCE [LARGE SCALE GENOMIC DNA]</scope>
    <source>
        <strain evidence="8 9">D2</strain>
    </source>
</reference>
<organism evidence="8 9">
    <name type="scientific">Aphanomyces astaci</name>
    <name type="common">Crayfish plague agent</name>
    <dbReference type="NCBI Taxonomy" id="112090"/>
    <lineage>
        <taxon>Eukaryota</taxon>
        <taxon>Sar</taxon>
        <taxon>Stramenopiles</taxon>
        <taxon>Oomycota</taxon>
        <taxon>Saprolegniomycetes</taxon>
        <taxon>Saprolegniales</taxon>
        <taxon>Verrucalvaceae</taxon>
        <taxon>Aphanomyces</taxon>
    </lineage>
</organism>
<dbReference type="GO" id="GO:0016020">
    <property type="term" value="C:membrane"/>
    <property type="evidence" value="ECO:0007669"/>
    <property type="project" value="UniProtKB-SubCell"/>
</dbReference>
<proteinExistence type="predicted"/>
<feature type="region of interest" description="Disordered" evidence="5">
    <location>
        <begin position="966"/>
        <end position="993"/>
    </location>
</feature>
<feature type="transmembrane region" description="Helical" evidence="6">
    <location>
        <begin position="531"/>
        <end position="552"/>
    </location>
</feature>
<dbReference type="InterPro" id="IPR050367">
    <property type="entry name" value="APC_superfamily"/>
</dbReference>
<evidence type="ECO:0000313" key="8">
    <source>
        <dbReference type="EMBL" id="RHY58327.1"/>
    </source>
</evidence>
<dbReference type="Gene3D" id="1.20.1740.10">
    <property type="entry name" value="Amino acid/polyamine transporter I"/>
    <property type="match status" value="2"/>
</dbReference>
<feature type="compositionally biased region" description="Polar residues" evidence="5">
    <location>
        <begin position="984"/>
        <end position="993"/>
    </location>
</feature>
<keyword evidence="4 6" id="KW-0472">Membrane</keyword>
<comment type="subcellular location">
    <subcellularLocation>
        <location evidence="1">Membrane</location>
        <topology evidence="1">Multi-pass membrane protein</topology>
    </subcellularLocation>
</comment>
<accession>A0A397D5E5</accession>
<feature type="transmembrane region" description="Helical" evidence="6">
    <location>
        <begin position="398"/>
        <end position="422"/>
    </location>
</feature>
<keyword evidence="2 6" id="KW-0812">Transmembrane</keyword>
<feature type="transmembrane region" description="Helical" evidence="6">
    <location>
        <begin position="54"/>
        <end position="74"/>
    </location>
</feature>
<feature type="transmembrane region" description="Helical" evidence="6">
    <location>
        <begin position="800"/>
        <end position="822"/>
    </location>
</feature>
<gene>
    <name evidence="8" type="ORF">DYB30_003557</name>
</gene>
<dbReference type="Pfam" id="PF00324">
    <property type="entry name" value="AA_permease"/>
    <property type="match status" value="2"/>
</dbReference>